<feature type="signal peptide" evidence="2">
    <location>
        <begin position="1"/>
        <end position="19"/>
    </location>
</feature>
<name>A0AAJ0I4C2_9PEZI</name>
<evidence type="ECO:0000256" key="1">
    <source>
        <dbReference type="SAM" id="MobiDB-lite"/>
    </source>
</evidence>
<dbReference type="AlphaFoldDB" id="A0AAJ0I4C2"/>
<evidence type="ECO:0000313" key="4">
    <source>
        <dbReference type="Proteomes" id="UP001285908"/>
    </source>
</evidence>
<proteinExistence type="predicted"/>
<comment type="caution">
    <text evidence="3">The sequence shown here is derived from an EMBL/GenBank/DDBJ whole genome shotgun (WGS) entry which is preliminary data.</text>
</comment>
<keyword evidence="4" id="KW-1185">Reference proteome</keyword>
<sequence length="121" mass="13933">MTWTRHMASVKLAVLAGLARNGKWSEKCESHESSPRRRGSDRSRDYLDETSCFDVRESFRTLQKKRRKKGQILDEKSREDQGWYLNTLRRDEQGTGLTGTVHAQLEAAAICKQDAYQDGKL</sequence>
<dbReference type="GeneID" id="87875941"/>
<reference evidence="3 4" key="1">
    <citation type="journal article" date="2023" name="Mol. Phylogenet. Evol.">
        <title>Genome-scale phylogeny and comparative genomics of the fungal order Sordariales.</title>
        <authorList>
            <person name="Hensen N."/>
            <person name="Bonometti L."/>
            <person name="Westerberg I."/>
            <person name="Brannstrom I.O."/>
            <person name="Guillou S."/>
            <person name="Cros-Aarteil S."/>
            <person name="Calhoun S."/>
            <person name="Haridas S."/>
            <person name="Kuo A."/>
            <person name="Mondo S."/>
            <person name="Pangilinan J."/>
            <person name="Riley R."/>
            <person name="LaButti K."/>
            <person name="Andreopoulos B."/>
            <person name="Lipzen A."/>
            <person name="Chen C."/>
            <person name="Yan M."/>
            <person name="Daum C."/>
            <person name="Ng V."/>
            <person name="Clum A."/>
            <person name="Steindorff A."/>
            <person name="Ohm R.A."/>
            <person name="Martin F."/>
            <person name="Silar P."/>
            <person name="Natvig D.O."/>
            <person name="Lalanne C."/>
            <person name="Gautier V."/>
            <person name="Ament-Velasquez S.L."/>
            <person name="Kruys A."/>
            <person name="Hutchinson M.I."/>
            <person name="Powell A.J."/>
            <person name="Barry K."/>
            <person name="Miller A.N."/>
            <person name="Grigoriev I.V."/>
            <person name="Debuchy R."/>
            <person name="Gladieux P."/>
            <person name="Hiltunen Thoren M."/>
            <person name="Johannesson H."/>
        </authorList>
    </citation>
    <scope>NUCLEOTIDE SEQUENCE [LARGE SCALE GENOMIC DNA]</scope>
    <source>
        <strain evidence="3 4">FGSC 10403</strain>
    </source>
</reference>
<evidence type="ECO:0000313" key="3">
    <source>
        <dbReference type="EMBL" id="KAK3489341.1"/>
    </source>
</evidence>
<gene>
    <name evidence="3" type="ORF">B0T23DRAFT_397879</name>
</gene>
<protein>
    <submittedName>
        <fullName evidence="3">Uncharacterized protein</fullName>
    </submittedName>
</protein>
<keyword evidence="2" id="KW-0732">Signal</keyword>
<dbReference type="RefSeq" id="XP_062691048.1">
    <property type="nucleotide sequence ID" value="XM_062838319.1"/>
</dbReference>
<dbReference type="EMBL" id="JAULSX010000006">
    <property type="protein sequence ID" value="KAK3489341.1"/>
    <property type="molecule type" value="Genomic_DNA"/>
</dbReference>
<feature type="region of interest" description="Disordered" evidence="1">
    <location>
        <begin position="25"/>
        <end position="44"/>
    </location>
</feature>
<dbReference type="Proteomes" id="UP001285908">
    <property type="component" value="Unassembled WGS sequence"/>
</dbReference>
<feature type="chain" id="PRO_5042592450" evidence="2">
    <location>
        <begin position="20"/>
        <end position="121"/>
    </location>
</feature>
<accession>A0AAJ0I4C2</accession>
<evidence type="ECO:0000256" key="2">
    <source>
        <dbReference type="SAM" id="SignalP"/>
    </source>
</evidence>
<organism evidence="3 4">
    <name type="scientific">Neurospora hispaniola</name>
    <dbReference type="NCBI Taxonomy" id="588809"/>
    <lineage>
        <taxon>Eukaryota</taxon>
        <taxon>Fungi</taxon>
        <taxon>Dikarya</taxon>
        <taxon>Ascomycota</taxon>
        <taxon>Pezizomycotina</taxon>
        <taxon>Sordariomycetes</taxon>
        <taxon>Sordariomycetidae</taxon>
        <taxon>Sordariales</taxon>
        <taxon>Sordariaceae</taxon>
        <taxon>Neurospora</taxon>
    </lineage>
</organism>